<dbReference type="OrthoDB" id="5289073at2"/>
<evidence type="ECO:0000313" key="2">
    <source>
        <dbReference type="Proteomes" id="UP000280298"/>
    </source>
</evidence>
<dbReference type="Proteomes" id="UP000280298">
    <property type="component" value="Chromosome"/>
</dbReference>
<organism evidence="1 2">
    <name type="scientific">Streptomyces cyaneochromogenes</name>
    <dbReference type="NCBI Taxonomy" id="2496836"/>
    <lineage>
        <taxon>Bacteria</taxon>
        <taxon>Bacillati</taxon>
        <taxon>Actinomycetota</taxon>
        <taxon>Actinomycetes</taxon>
        <taxon>Kitasatosporales</taxon>
        <taxon>Streptomycetaceae</taxon>
        <taxon>Streptomyces</taxon>
    </lineage>
</organism>
<name>A0A3S9MKR3_9ACTN</name>
<proteinExistence type="predicted"/>
<gene>
    <name evidence="1" type="ORF">EJ357_45485</name>
</gene>
<accession>A0A3S9MKR3</accession>
<dbReference type="RefSeq" id="WP_126398448.1">
    <property type="nucleotide sequence ID" value="NZ_CP034539.1"/>
</dbReference>
<evidence type="ECO:0000313" key="1">
    <source>
        <dbReference type="EMBL" id="AZQ39792.1"/>
    </source>
</evidence>
<sequence>MNDSFAREVYREAQRLDEWPGENYEGTSVLAGAKAVAARGYMDEYVTRNSVPLRAPEADPDLLHETGEID</sequence>
<keyword evidence="2" id="KW-1185">Reference proteome</keyword>
<dbReference type="EMBL" id="CP034539">
    <property type="protein sequence ID" value="AZQ39792.1"/>
    <property type="molecule type" value="Genomic_DNA"/>
</dbReference>
<protein>
    <submittedName>
        <fullName evidence="1">Uncharacterized protein</fullName>
    </submittedName>
</protein>
<dbReference type="AlphaFoldDB" id="A0A3S9MKR3"/>
<reference evidence="1 2" key="1">
    <citation type="journal article" date="2019" name="Int. J. Syst. Evol. Microbiol.">
        <title>Streptomyces cyaneochromogenes sp. nov., a blue pigment-producing actinomycete from manganese-contaminated soil.</title>
        <authorList>
            <person name="Tang X."/>
            <person name="Zhao J."/>
            <person name="Li K."/>
            <person name="Chen Z."/>
            <person name="Sun Y."/>
            <person name="Gao J."/>
        </authorList>
    </citation>
    <scope>NUCLEOTIDE SEQUENCE [LARGE SCALE GENOMIC DNA]</scope>
    <source>
        <strain evidence="1 2">MK-45</strain>
    </source>
</reference>
<dbReference type="KEGG" id="scya:EJ357_45485"/>